<keyword evidence="3" id="KW-1185">Reference proteome</keyword>
<dbReference type="RefSeq" id="WP_125209372.1">
    <property type="nucleotide sequence ID" value="NZ_PDER01000007.1"/>
</dbReference>
<evidence type="ECO:0000256" key="1">
    <source>
        <dbReference type="SAM" id="Phobius"/>
    </source>
</evidence>
<dbReference type="EMBL" id="PDES01000012">
    <property type="protein sequence ID" value="RRQ83084.1"/>
    <property type="molecule type" value="Genomic_DNA"/>
</dbReference>
<evidence type="ECO:0000313" key="2">
    <source>
        <dbReference type="EMBL" id="RRQ83084.1"/>
    </source>
</evidence>
<keyword evidence="1" id="KW-1133">Transmembrane helix</keyword>
<evidence type="ECO:0000313" key="3">
    <source>
        <dbReference type="Proteomes" id="UP000276379"/>
    </source>
</evidence>
<protein>
    <submittedName>
        <fullName evidence="2">Uncharacterized protein</fullName>
    </submittedName>
</protein>
<dbReference type="Proteomes" id="UP000276379">
    <property type="component" value="Unassembled WGS sequence"/>
</dbReference>
<accession>A0A3R8S9A9</accession>
<keyword evidence="1" id="KW-0472">Membrane</keyword>
<feature type="transmembrane region" description="Helical" evidence="1">
    <location>
        <begin position="21"/>
        <end position="42"/>
    </location>
</feature>
<keyword evidence="1" id="KW-0812">Transmembrane</keyword>
<sequence>MNTTTEQPVAALAPRQRDRLISGWAIAGLALLLPTVVLSWAVVLSGDRGTQCLMYGEGCSTIPGSALYAAFWLALAAGVAALAWPRGRGTYSRAWAVCVQWGAQLALGAMILSGA</sequence>
<dbReference type="AlphaFoldDB" id="A0A3R8S9A9"/>
<name>A0A3R8S9A9_9ACTN</name>
<feature type="transmembrane region" description="Helical" evidence="1">
    <location>
        <begin position="62"/>
        <end position="82"/>
    </location>
</feature>
<reference evidence="2 3" key="1">
    <citation type="submission" date="2017-10" db="EMBL/GenBank/DDBJ databases">
        <title>Draft genome of actinobacteria isolated from guarana (Paullinia cupana (Mart.) Ducke.</title>
        <authorList>
            <person name="Siqueira K.A."/>
            <person name="Liotti R.G."/>
            <person name="Mendes T.A."/>
            <person name="Soares M.A."/>
        </authorList>
    </citation>
    <scope>NUCLEOTIDE SEQUENCE [LARGE SCALE GENOMIC DNA]</scope>
    <source>
        <strain evidence="2 3">199</strain>
    </source>
</reference>
<proteinExistence type="predicted"/>
<comment type="caution">
    <text evidence="2">The sequence shown here is derived from an EMBL/GenBank/DDBJ whole genome shotgun (WGS) entry which is preliminary data.</text>
</comment>
<gene>
    <name evidence="2" type="ORF">CQW44_25660</name>
</gene>
<organism evidence="2 3">
    <name type="scientific">Streptomyces griseofuscus</name>
    <dbReference type="NCBI Taxonomy" id="146922"/>
    <lineage>
        <taxon>Bacteria</taxon>
        <taxon>Bacillati</taxon>
        <taxon>Actinomycetota</taxon>
        <taxon>Actinomycetes</taxon>
        <taxon>Kitasatosporales</taxon>
        <taxon>Streptomycetaceae</taxon>
        <taxon>Streptomyces</taxon>
    </lineage>
</organism>